<evidence type="ECO:0000259" key="1">
    <source>
        <dbReference type="Pfam" id="PF07791"/>
    </source>
</evidence>
<comment type="caution">
    <text evidence="2">The sequence shown here is derived from an EMBL/GenBank/DDBJ whole genome shotgun (WGS) entry which is preliminary data.</text>
</comment>
<name>A0A6B3KPE0_XANEU</name>
<accession>A0A6B3KPE0</accession>
<dbReference type="Pfam" id="PF07791">
    <property type="entry name" value="Imm11"/>
    <property type="match status" value="1"/>
</dbReference>
<sequence>METKTANQPNAGEFFVFGPDLESNRPFRGAVFENVQKLITPPRLILRPPGGGFPHLREKPKLVLDPSQGPEPRDLEGGFSGYWLVSERLREAMVSVDNEAFAFAECDVRLGNGAQGSRYFLCDVVRVLDAVDEDNSILKIEIDDDLVNGKYYATGGGASLAFKREVLGGAHVFLTPYSLFVVCDQVFKAAVHRAGVPEDPELSGISFIDASDL</sequence>
<dbReference type="AlphaFoldDB" id="A0A6B3KPE0"/>
<reference evidence="2" key="1">
    <citation type="submission" date="2019-11" db="EMBL/GenBank/DDBJ databases">
        <title>Genome-resolved metagenomics to study the prevalence of co-infection and intraspecific heterogeneity among plant pathogen metapopulations.</title>
        <authorList>
            <person name="Newberry E."/>
            <person name="Bhandari R."/>
            <person name="Kemble J."/>
            <person name="Sikora E."/>
            <person name="Potnis N."/>
        </authorList>
    </citation>
    <scope>NUCLEOTIDE SEQUENCE</scope>
    <source>
        <strain evidence="2">Xe_Pep_Tuscaloosa_18b</strain>
    </source>
</reference>
<proteinExistence type="predicted"/>
<gene>
    <name evidence="2" type="ORF">G3W62_20105</name>
</gene>
<dbReference type="RefSeq" id="WP_011347817.1">
    <property type="nucleotide sequence ID" value="NZ_CP167827.1"/>
</dbReference>
<feature type="domain" description="Immunity MXAN-0049 protein" evidence="1">
    <location>
        <begin position="13"/>
        <end position="211"/>
    </location>
</feature>
<organism evidence="2">
    <name type="scientific">Xanthomonas euvesicatoria</name>
    <dbReference type="NCBI Taxonomy" id="456327"/>
    <lineage>
        <taxon>Bacteria</taxon>
        <taxon>Pseudomonadati</taxon>
        <taxon>Pseudomonadota</taxon>
        <taxon>Gammaproteobacteria</taxon>
        <taxon>Lysobacterales</taxon>
        <taxon>Lysobacteraceae</taxon>
        <taxon>Xanthomonas</taxon>
    </lineage>
</organism>
<dbReference type="EMBL" id="JAAGYV010000246">
    <property type="protein sequence ID" value="NEK75030.1"/>
    <property type="molecule type" value="Genomic_DNA"/>
</dbReference>
<protein>
    <submittedName>
        <fullName evidence="2">DUF1629 domain-containing protein</fullName>
    </submittedName>
</protein>
<evidence type="ECO:0000313" key="2">
    <source>
        <dbReference type="EMBL" id="NEK75030.1"/>
    </source>
</evidence>
<dbReference type="InterPro" id="IPR012433">
    <property type="entry name" value="Imm11"/>
</dbReference>